<comment type="caution">
    <text evidence="1">The sequence shown here is derived from an EMBL/GenBank/DDBJ whole genome shotgun (WGS) entry which is preliminary data.</text>
</comment>
<proteinExistence type="predicted"/>
<dbReference type="AlphaFoldDB" id="A0A7C0XYW1"/>
<dbReference type="EMBL" id="DQYG01000083">
    <property type="protein sequence ID" value="HDD31380.1"/>
    <property type="molecule type" value="Genomic_DNA"/>
</dbReference>
<sequence>MDKLRAAFIFLAPEAEPEKHRAIISTPVVELHVVGVKNYDEAYKIAKELVNEGIAAIELCGGFGHKGVAKVVEAVGGKVPVGVVRFDLHPGLEGKSGDEIFR</sequence>
<reference evidence="1" key="1">
    <citation type="journal article" date="2020" name="mSystems">
        <title>Genome- and Community-Level Interaction Insights into Carbon Utilization and Element Cycling Functions of Hydrothermarchaeota in Hydrothermal Sediment.</title>
        <authorList>
            <person name="Zhou Z."/>
            <person name="Liu Y."/>
            <person name="Xu W."/>
            <person name="Pan J."/>
            <person name="Luo Z.H."/>
            <person name="Li M."/>
        </authorList>
    </citation>
    <scope>NUCLEOTIDE SEQUENCE [LARGE SCALE GENOMIC DNA]</scope>
    <source>
        <strain evidence="1">HyVt-151</strain>
    </source>
</reference>
<evidence type="ECO:0000313" key="1">
    <source>
        <dbReference type="EMBL" id="HDD31380.1"/>
    </source>
</evidence>
<gene>
    <name evidence="1" type="ORF">ENF72_01980</name>
</gene>
<dbReference type="Proteomes" id="UP000886210">
    <property type="component" value="Unassembled WGS sequence"/>
</dbReference>
<protein>
    <submittedName>
        <fullName evidence="1">Uncharacterized protein</fullName>
    </submittedName>
</protein>
<organism evidence="1">
    <name type="scientific">Thermococcus litoralis</name>
    <dbReference type="NCBI Taxonomy" id="2265"/>
    <lineage>
        <taxon>Archaea</taxon>
        <taxon>Methanobacteriati</taxon>
        <taxon>Methanobacteriota</taxon>
        <taxon>Thermococci</taxon>
        <taxon>Thermococcales</taxon>
        <taxon>Thermococcaceae</taxon>
        <taxon>Thermococcus</taxon>
    </lineage>
</organism>
<dbReference type="InterPro" id="IPR045441">
    <property type="entry name" value="DUF6506"/>
</dbReference>
<dbReference type="Pfam" id="PF20116">
    <property type="entry name" value="DUF6506"/>
    <property type="match status" value="1"/>
</dbReference>
<accession>A0A7C0XYW1</accession>
<name>A0A7C0XYW1_THELI</name>